<evidence type="ECO:0000313" key="1">
    <source>
        <dbReference type="EMBL" id="UQS26637.1"/>
    </source>
</evidence>
<dbReference type="Proteomes" id="UP000830158">
    <property type="component" value="Chromosome"/>
</dbReference>
<sequence length="105" mass="11743">MTDDEWRQHVEGWRRLLAELEAEGWQATLTSPAAPVQLEGRLPEGERFYFRARHAHVLLSVGGDDPADVGAWEGEVPFEGASYLAAEDGAPVIRLLLARYRADKQ</sequence>
<keyword evidence="2" id="KW-1185">Reference proteome</keyword>
<reference evidence="1" key="1">
    <citation type="submission" date="2022-01" db="EMBL/GenBank/DDBJ databases">
        <title>PSI-footprinting approach for the identification of protein synthesis inhibitor producers.</title>
        <authorList>
            <person name="Handel F."/>
            <person name="Kulik A."/>
            <person name="Wex K.W."/>
            <person name="Berscheid A."/>
            <person name="Saur J.S."/>
            <person name="Winkler A."/>
            <person name="Wibberg D."/>
            <person name="Kalinowski J."/>
            <person name="Broetz-Oesterhelt H."/>
            <person name="Mast Y."/>
        </authorList>
    </citation>
    <scope>NUCLEOTIDE SEQUENCE</scope>
    <source>
        <strain evidence="1">KNN 49.3e</strain>
    </source>
</reference>
<dbReference type="EMBL" id="CP091196">
    <property type="protein sequence ID" value="UQS26637.1"/>
    <property type="molecule type" value="Genomic_DNA"/>
</dbReference>
<evidence type="ECO:0000313" key="2">
    <source>
        <dbReference type="Proteomes" id="UP000830158"/>
    </source>
</evidence>
<accession>A0ABY4P2Q4</accession>
<gene>
    <name evidence="1" type="ORF">L1857_29450</name>
</gene>
<proteinExistence type="predicted"/>
<protein>
    <submittedName>
        <fullName evidence="1">Uncharacterized protein</fullName>
    </submittedName>
</protein>
<name>A0ABY4P2Q4_9PSEU</name>
<organism evidence="1 2">
    <name type="scientific">Amycolatopsis thermalba</name>
    <dbReference type="NCBI Taxonomy" id="944492"/>
    <lineage>
        <taxon>Bacteria</taxon>
        <taxon>Bacillati</taxon>
        <taxon>Actinomycetota</taxon>
        <taxon>Actinomycetes</taxon>
        <taxon>Pseudonocardiales</taxon>
        <taxon>Pseudonocardiaceae</taxon>
        <taxon>Amycolatopsis</taxon>
    </lineage>
</organism>
<dbReference type="RefSeq" id="WP_094004150.1">
    <property type="nucleotide sequence ID" value="NZ_CP091196.1"/>
</dbReference>